<dbReference type="Gene3D" id="2.60.40.640">
    <property type="match status" value="2"/>
</dbReference>
<evidence type="ECO:0000259" key="2">
    <source>
        <dbReference type="SMART" id="SM01017"/>
    </source>
</evidence>
<dbReference type="GO" id="GO:0005737">
    <property type="term" value="C:cytoplasm"/>
    <property type="evidence" value="ECO:0007669"/>
    <property type="project" value="TreeGrafter"/>
</dbReference>
<dbReference type="Pfam" id="PF00339">
    <property type="entry name" value="Arrestin_N"/>
    <property type="match status" value="1"/>
</dbReference>
<dbReference type="InterPro" id="IPR011021">
    <property type="entry name" value="Arrestin-like_N"/>
</dbReference>
<dbReference type="SMART" id="SM01017">
    <property type="entry name" value="Arrestin_C"/>
    <property type="match status" value="1"/>
</dbReference>
<gene>
    <name evidence="3" type="ORF">TCAL_05534</name>
</gene>
<comment type="similarity">
    <text evidence="1">Belongs to the arrestin family.</text>
</comment>
<dbReference type="OMA" id="FCCLCCG"/>
<feature type="domain" description="Arrestin C-terminal-like" evidence="2">
    <location>
        <begin position="199"/>
        <end position="329"/>
    </location>
</feature>
<dbReference type="PANTHER" id="PTHR11188">
    <property type="entry name" value="ARRESTIN DOMAIN CONTAINING PROTEIN"/>
    <property type="match status" value="1"/>
</dbReference>
<dbReference type="AlphaFoldDB" id="A0A553P8H6"/>
<evidence type="ECO:0000256" key="1">
    <source>
        <dbReference type="ARBA" id="ARBA00005298"/>
    </source>
</evidence>
<protein>
    <recommendedName>
        <fullName evidence="2">Arrestin C-terminal-like domain-containing protein</fullName>
    </recommendedName>
</protein>
<evidence type="ECO:0000313" key="4">
    <source>
        <dbReference type="Proteomes" id="UP000318571"/>
    </source>
</evidence>
<proteinExistence type="inferred from homology"/>
<dbReference type="InterPro" id="IPR011022">
    <property type="entry name" value="Arrestin_C-like"/>
</dbReference>
<dbReference type="OrthoDB" id="2333384at2759"/>
<dbReference type="SUPFAM" id="SSF81296">
    <property type="entry name" value="E set domains"/>
    <property type="match status" value="2"/>
</dbReference>
<dbReference type="Pfam" id="PF02752">
    <property type="entry name" value="Arrestin_C"/>
    <property type="match status" value="1"/>
</dbReference>
<accession>A0A553P8H6</accession>
<dbReference type="InterPro" id="IPR014756">
    <property type="entry name" value="Ig_E-set"/>
</dbReference>
<dbReference type="GO" id="GO:0015031">
    <property type="term" value="P:protein transport"/>
    <property type="evidence" value="ECO:0007669"/>
    <property type="project" value="TreeGrafter"/>
</dbReference>
<comment type="caution">
    <text evidence="3">The sequence shown here is derived from an EMBL/GenBank/DDBJ whole genome shotgun (WGS) entry which is preliminary data.</text>
</comment>
<name>A0A553P8H6_TIGCA</name>
<dbReference type="PANTHER" id="PTHR11188:SF176">
    <property type="entry name" value="ARRESTIN DOMAIN-CONTAINING PROTEIN 1"/>
    <property type="match status" value="1"/>
</dbReference>
<dbReference type="InterPro" id="IPR014752">
    <property type="entry name" value="Arrestin-like_C"/>
</dbReference>
<evidence type="ECO:0000313" key="3">
    <source>
        <dbReference type="EMBL" id="TRY73991.1"/>
    </source>
</evidence>
<reference evidence="3 4" key="1">
    <citation type="journal article" date="2018" name="Nat. Ecol. Evol.">
        <title>Genomic signatures of mitonuclear coevolution across populations of Tigriopus californicus.</title>
        <authorList>
            <person name="Barreto F.S."/>
            <person name="Watson E.T."/>
            <person name="Lima T.G."/>
            <person name="Willett C.S."/>
            <person name="Edmands S."/>
            <person name="Li W."/>
            <person name="Burton R.S."/>
        </authorList>
    </citation>
    <scope>NUCLEOTIDE SEQUENCE [LARGE SCALE GENOMIC DNA]</scope>
    <source>
        <strain evidence="3 4">San Diego</strain>
    </source>
</reference>
<dbReference type="Proteomes" id="UP000318571">
    <property type="component" value="Chromosome 3"/>
</dbReference>
<dbReference type="InterPro" id="IPR050357">
    <property type="entry name" value="Arrestin_domain-protein"/>
</dbReference>
<dbReference type="STRING" id="6832.A0A553P8H6"/>
<dbReference type="EMBL" id="VCGU01000007">
    <property type="protein sequence ID" value="TRY73991.1"/>
    <property type="molecule type" value="Genomic_DNA"/>
</dbReference>
<sequence length="433" mass="48159">MMGVQNVQIFFDNSPQGIYFPGQTIHGRVKVEVQGHQAVNIRGVSVKFQGGSLVRWTETVQRSESFHHHGSTGINSVSDGSLSSGRVNRQEIVVHSNHEEYFKSKFFVFGNGQNVPIFPGEHVFSFSYILPANLPSSFESTLGHIRYQLEARVDRPWALDKVSKTFFTINGILDLNLEPGVNAPVQVMDHKTMCCWCCRSGPISALVMLPKSGFVPGEAILLEADVDNMSNRLMNRTQARLIQTVRYQATDASKVVENPILKADQGQIPPGESQTWNDHPLRIPALPPSGPRGCSIIHISYKLEFHVEPSSVGMSLILSTPITIGSIPTQNSFNQFQGNSQGYPSPSPFVFPINEMPPPYSDQVYNPPKVNVQPSAPSLLMMEQYPDLPPPSYIQAVNESRPPRIARMDDDHEDTTANWEFVPQYAVYQPKSA</sequence>
<organism evidence="3 4">
    <name type="scientific">Tigriopus californicus</name>
    <name type="common">Marine copepod</name>
    <dbReference type="NCBI Taxonomy" id="6832"/>
    <lineage>
        <taxon>Eukaryota</taxon>
        <taxon>Metazoa</taxon>
        <taxon>Ecdysozoa</taxon>
        <taxon>Arthropoda</taxon>
        <taxon>Crustacea</taxon>
        <taxon>Multicrustacea</taxon>
        <taxon>Hexanauplia</taxon>
        <taxon>Copepoda</taxon>
        <taxon>Harpacticoida</taxon>
        <taxon>Harpacticidae</taxon>
        <taxon>Tigriopus</taxon>
    </lineage>
</organism>
<keyword evidence="4" id="KW-1185">Reference proteome</keyword>